<gene>
    <name evidence="6" type="ORF">NHX12_014987</name>
</gene>
<keyword evidence="7" id="KW-1185">Reference proteome</keyword>
<keyword evidence="4" id="KW-0677">Repeat</keyword>
<accession>A0A9Q0DD62</accession>
<dbReference type="GO" id="GO:0002088">
    <property type="term" value="P:lens development in camera-type eye"/>
    <property type="evidence" value="ECO:0007669"/>
    <property type="project" value="TreeGrafter"/>
</dbReference>
<evidence type="ECO:0000256" key="3">
    <source>
        <dbReference type="ARBA" id="ARBA00022613"/>
    </source>
</evidence>
<comment type="function">
    <text evidence="1">Crystallins are the dominant structural components of the vertebrate eye lens.</text>
</comment>
<dbReference type="GO" id="GO:0005212">
    <property type="term" value="F:structural constituent of eye lens"/>
    <property type="evidence" value="ECO:0007669"/>
    <property type="project" value="UniProtKB-KW"/>
</dbReference>
<comment type="caution">
    <text evidence="6">The sequence shown here is derived from an EMBL/GenBank/DDBJ whole genome shotgun (WGS) entry which is preliminary data.</text>
</comment>
<evidence type="ECO:0000313" key="6">
    <source>
        <dbReference type="EMBL" id="KAJ3584492.1"/>
    </source>
</evidence>
<dbReference type="AlphaFoldDB" id="A0A9Q0DD62"/>
<dbReference type="Proteomes" id="UP001148018">
    <property type="component" value="Unassembled WGS sequence"/>
</dbReference>
<feature type="domain" description="Beta/gamma crystallin 'Greek key'" evidence="5">
    <location>
        <begin position="23"/>
        <end position="64"/>
    </location>
</feature>
<keyword evidence="3" id="KW-0273">Eye lens protein</keyword>
<comment type="similarity">
    <text evidence="2">Belongs to the beta/gamma-crystallin family.</text>
</comment>
<name>A0A9Q0DD62_9TELE</name>
<protein>
    <recommendedName>
        <fullName evidence="5">Beta/gamma crystallin 'Greek key' domain-containing protein</fullName>
    </recommendedName>
</protein>
<dbReference type="EMBL" id="JANIIK010000119">
    <property type="protein sequence ID" value="KAJ3584492.1"/>
    <property type="molecule type" value="Genomic_DNA"/>
</dbReference>
<organism evidence="6 7">
    <name type="scientific">Muraenolepis orangiensis</name>
    <name type="common">Patagonian moray cod</name>
    <dbReference type="NCBI Taxonomy" id="630683"/>
    <lineage>
        <taxon>Eukaryota</taxon>
        <taxon>Metazoa</taxon>
        <taxon>Chordata</taxon>
        <taxon>Craniata</taxon>
        <taxon>Vertebrata</taxon>
        <taxon>Euteleostomi</taxon>
        <taxon>Actinopterygii</taxon>
        <taxon>Neopterygii</taxon>
        <taxon>Teleostei</taxon>
        <taxon>Neoteleostei</taxon>
        <taxon>Acanthomorphata</taxon>
        <taxon>Zeiogadaria</taxon>
        <taxon>Gadariae</taxon>
        <taxon>Gadiformes</taxon>
        <taxon>Muraenolepidoidei</taxon>
        <taxon>Muraenolepididae</taxon>
        <taxon>Muraenolepis</taxon>
    </lineage>
</organism>
<evidence type="ECO:0000256" key="4">
    <source>
        <dbReference type="ARBA" id="ARBA00022737"/>
    </source>
</evidence>
<sequence>MFYEDRNFQGPSYETRHDLLPQQVLKVYDRSNFMGNQYLVKRGEYSDYQRMGLGDCIGSCRMIRMILQAGLQEYQDDRKN</sequence>
<dbReference type="GO" id="GO:0007601">
    <property type="term" value="P:visual perception"/>
    <property type="evidence" value="ECO:0007669"/>
    <property type="project" value="TreeGrafter"/>
</dbReference>
<evidence type="ECO:0000313" key="7">
    <source>
        <dbReference type="Proteomes" id="UP001148018"/>
    </source>
</evidence>
<dbReference type="PANTHER" id="PTHR11818">
    <property type="entry name" value="BETA/GAMMA CRYSTALLIN"/>
    <property type="match status" value="1"/>
</dbReference>
<reference evidence="6" key="1">
    <citation type="submission" date="2022-07" db="EMBL/GenBank/DDBJ databases">
        <title>Chromosome-level genome of Muraenolepis orangiensis.</title>
        <authorList>
            <person name="Kim J."/>
        </authorList>
    </citation>
    <scope>NUCLEOTIDE SEQUENCE</scope>
    <source>
        <strain evidence="6">KU_S4_2022</strain>
        <tissue evidence="6">Muscle</tissue>
    </source>
</reference>
<dbReference type="SMART" id="SM00247">
    <property type="entry name" value="XTALbg"/>
    <property type="match status" value="1"/>
</dbReference>
<dbReference type="Gene3D" id="2.60.20.10">
    <property type="entry name" value="Crystallins"/>
    <property type="match status" value="1"/>
</dbReference>
<dbReference type="PROSITE" id="PS50915">
    <property type="entry name" value="CRYSTALLIN_BETA_GAMMA"/>
    <property type="match status" value="1"/>
</dbReference>
<evidence type="ECO:0000259" key="5">
    <source>
        <dbReference type="PROSITE" id="PS50915"/>
    </source>
</evidence>
<dbReference type="Pfam" id="PF00030">
    <property type="entry name" value="Crystall"/>
    <property type="match status" value="1"/>
</dbReference>
<dbReference type="InterPro" id="IPR011024">
    <property type="entry name" value="G_crystallin-like"/>
</dbReference>
<dbReference type="InterPro" id="IPR050252">
    <property type="entry name" value="Beta/Gamma-Crystallin"/>
</dbReference>
<evidence type="ECO:0000256" key="1">
    <source>
        <dbReference type="ARBA" id="ARBA00003689"/>
    </source>
</evidence>
<evidence type="ECO:0000256" key="2">
    <source>
        <dbReference type="ARBA" id="ARBA00009646"/>
    </source>
</evidence>
<dbReference type="PANTHER" id="PTHR11818:SF119">
    <property type="entry name" value="GAMMA-CRYSTALLIN D"/>
    <property type="match status" value="1"/>
</dbReference>
<dbReference type="InterPro" id="IPR001064">
    <property type="entry name" value="Beta/gamma_crystallin"/>
</dbReference>
<dbReference type="SUPFAM" id="SSF49695">
    <property type="entry name" value="gamma-Crystallin-like"/>
    <property type="match status" value="1"/>
</dbReference>
<proteinExistence type="inferred from homology"/>